<dbReference type="PROSITE" id="PS50172">
    <property type="entry name" value="BRCT"/>
    <property type="match status" value="2"/>
</dbReference>
<evidence type="ECO:0000259" key="1">
    <source>
        <dbReference type="PROSITE" id="PS50172"/>
    </source>
</evidence>
<dbReference type="GO" id="GO:1990683">
    <property type="term" value="P:DNA double-strand break attachment to nuclear envelope"/>
    <property type="evidence" value="ECO:0007669"/>
    <property type="project" value="TreeGrafter"/>
</dbReference>
<dbReference type="GO" id="GO:0005634">
    <property type="term" value="C:nucleus"/>
    <property type="evidence" value="ECO:0007669"/>
    <property type="project" value="TreeGrafter"/>
</dbReference>
<dbReference type="AlphaFoldDB" id="M5G3S4"/>
<dbReference type="RefSeq" id="XP_040629759.1">
    <property type="nucleotide sequence ID" value="XM_040776359.1"/>
</dbReference>
<dbReference type="InterPro" id="IPR053036">
    <property type="entry name" value="CellCycle_DNARepair_Reg"/>
</dbReference>
<dbReference type="Pfam" id="PF00533">
    <property type="entry name" value="BRCT"/>
    <property type="match status" value="1"/>
</dbReference>
<dbReference type="Gene3D" id="3.40.50.10190">
    <property type="entry name" value="BRCT domain"/>
    <property type="match status" value="2"/>
</dbReference>
<feature type="domain" description="BRCT" evidence="1">
    <location>
        <begin position="147"/>
        <end position="231"/>
    </location>
</feature>
<dbReference type="HOGENOM" id="CLU_1113647_0_0_1"/>
<dbReference type="PANTHER" id="PTHR47667">
    <property type="entry name" value="REGULATOR OF TY1 TRANSPOSITION PROTEIN 107"/>
    <property type="match status" value="1"/>
</dbReference>
<dbReference type="GeneID" id="63691421"/>
<dbReference type="Proteomes" id="UP000030653">
    <property type="component" value="Unassembled WGS sequence"/>
</dbReference>
<protein>
    <submittedName>
        <fullName evidence="2">BRCT domain-containing protein</fullName>
    </submittedName>
</protein>
<keyword evidence="3" id="KW-1185">Reference proteome</keyword>
<evidence type="ECO:0000313" key="3">
    <source>
        <dbReference type="Proteomes" id="UP000030653"/>
    </source>
</evidence>
<dbReference type="Pfam" id="PF12738">
    <property type="entry name" value="PTCB-BRCT"/>
    <property type="match status" value="1"/>
</dbReference>
<dbReference type="OMA" id="GCASDAF"/>
<sequence>MESFLFQDVKFTIHRSIKKEDVEKLMAALDANGATEAEVEREATHIITDSLEVGIDMETDGKRIHLVTPAWVTRCMALGIRQEERFYSPDPKMLFSGIVGCASDAFKRKKTVGTLEWLVYALRDGRLSNPREQLMHFPHPKGPCGNFATYEMTVTNYTGPARDYVKLLIEALGAKFTPTMSGSTTHVIAGYCPPNEKVSAKIERAEEWKIPVVNHLWLEDCFVDWKESPVS</sequence>
<dbReference type="GO" id="GO:0035361">
    <property type="term" value="C:Cul8-RING ubiquitin ligase complex"/>
    <property type="evidence" value="ECO:0007669"/>
    <property type="project" value="TreeGrafter"/>
</dbReference>
<organism evidence="2 3">
    <name type="scientific">Dacryopinax primogenitus (strain DJM 731)</name>
    <name type="common">Brown rot fungus</name>
    <dbReference type="NCBI Taxonomy" id="1858805"/>
    <lineage>
        <taxon>Eukaryota</taxon>
        <taxon>Fungi</taxon>
        <taxon>Dikarya</taxon>
        <taxon>Basidiomycota</taxon>
        <taxon>Agaricomycotina</taxon>
        <taxon>Dacrymycetes</taxon>
        <taxon>Dacrymycetales</taxon>
        <taxon>Dacrymycetaceae</taxon>
        <taxon>Dacryopinax</taxon>
    </lineage>
</organism>
<dbReference type="GO" id="GO:0006302">
    <property type="term" value="P:double-strand break repair"/>
    <property type="evidence" value="ECO:0007669"/>
    <property type="project" value="TreeGrafter"/>
</dbReference>
<dbReference type="STRING" id="1858805.M5G3S4"/>
<feature type="domain" description="BRCT" evidence="1">
    <location>
        <begin position="1"/>
        <end position="76"/>
    </location>
</feature>
<dbReference type="EMBL" id="JH795861">
    <property type="protein sequence ID" value="EJU02865.1"/>
    <property type="molecule type" value="Genomic_DNA"/>
</dbReference>
<proteinExistence type="predicted"/>
<dbReference type="InterPro" id="IPR001357">
    <property type="entry name" value="BRCT_dom"/>
</dbReference>
<reference evidence="2 3" key="1">
    <citation type="journal article" date="2012" name="Science">
        <title>The Paleozoic origin of enzymatic lignin decomposition reconstructed from 31 fungal genomes.</title>
        <authorList>
            <person name="Floudas D."/>
            <person name="Binder M."/>
            <person name="Riley R."/>
            <person name="Barry K."/>
            <person name="Blanchette R.A."/>
            <person name="Henrissat B."/>
            <person name="Martinez A.T."/>
            <person name="Otillar R."/>
            <person name="Spatafora J.W."/>
            <person name="Yadav J.S."/>
            <person name="Aerts A."/>
            <person name="Benoit I."/>
            <person name="Boyd A."/>
            <person name="Carlson A."/>
            <person name="Copeland A."/>
            <person name="Coutinho P.M."/>
            <person name="de Vries R.P."/>
            <person name="Ferreira P."/>
            <person name="Findley K."/>
            <person name="Foster B."/>
            <person name="Gaskell J."/>
            <person name="Glotzer D."/>
            <person name="Gorecki P."/>
            <person name="Heitman J."/>
            <person name="Hesse C."/>
            <person name="Hori C."/>
            <person name="Igarashi K."/>
            <person name="Jurgens J.A."/>
            <person name="Kallen N."/>
            <person name="Kersten P."/>
            <person name="Kohler A."/>
            <person name="Kuees U."/>
            <person name="Kumar T.K.A."/>
            <person name="Kuo A."/>
            <person name="LaButti K."/>
            <person name="Larrondo L.F."/>
            <person name="Lindquist E."/>
            <person name="Ling A."/>
            <person name="Lombard V."/>
            <person name="Lucas S."/>
            <person name="Lundell T."/>
            <person name="Martin R."/>
            <person name="McLaughlin D.J."/>
            <person name="Morgenstern I."/>
            <person name="Morin E."/>
            <person name="Murat C."/>
            <person name="Nagy L.G."/>
            <person name="Nolan M."/>
            <person name="Ohm R.A."/>
            <person name="Patyshakuliyeva A."/>
            <person name="Rokas A."/>
            <person name="Ruiz-Duenas F.J."/>
            <person name="Sabat G."/>
            <person name="Salamov A."/>
            <person name="Samejima M."/>
            <person name="Schmutz J."/>
            <person name="Slot J.C."/>
            <person name="St John F."/>
            <person name="Stenlid J."/>
            <person name="Sun H."/>
            <person name="Sun S."/>
            <person name="Syed K."/>
            <person name="Tsang A."/>
            <person name="Wiebenga A."/>
            <person name="Young D."/>
            <person name="Pisabarro A."/>
            <person name="Eastwood D.C."/>
            <person name="Martin F."/>
            <person name="Cullen D."/>
            <person name="Grigoriev I.V."/>
            <person name="Hibbett D.S."/>
        </authorList>
    </citation>
    <scope>NUCLEOTIDE SEQUENCE [LARGE SCALE GENOMIC DNA]</scope>
    <source>
        <strain evidence="2 3">DJM-731 SS1</strain>
    </source>
</reference>
<dbReference type="SMART" id="SM00292">
    <property type="entry name" value="BRCT"/>
    <property type="match status" value="2"/>
</dbReference>
<name>M5G3S4_DACPD</name>
<dbReference type="OrthoDB" id="342264at2759"/>
<dbReference type="PANTHER" id="PTHR47667:SF1">
    <property type="entry name" value="REGULATOR OF TY1 TRANSPOSITION PROTEIN 107"/>
    <property type="match status" value="1"/>
</dbReference>
<accession>M5G3S4</accession>
<evidence type="ECO:0000313" key="2">
    <source>
        <dbReference type="EMBL" id="EJU02865.1"/>
    </source>
</evidence>
<feature type="non-terminal residue" evidence="2">
    <location>
        <position position="1"/>
    </location>
</feature>
<dbReference type="SUPFAM" id="SSF52113">
    <property type="entry name" value="BRCT domain"/>
    <property type="match status" value="2"/>
</dbReference>
<dbReference type="InterPro" id="IPR036420">
    <property type="entry name" value="BRCT_dom_sf"/>
</dbReference>
<gene>
    <name evidence="2" type="ORF">DACRYDRAFT_78769</name>
</gene>